<dbReference type="AlphaFoldDB" id="A0A811PDV4"/>
<dbReference type="Pfam" id="PF05699">
    <property type="entry name" value="Dimer_Tnp_hAT"/>
    <property type="match status" value="1"/>
</dbReference>
<dbReference type="InterPro" id="IPR008906">
    <property type="entry name" value="HATC_C_dom"/>
</dbReference>
<comment type="caution">
    <text evidence="4">The sequence shown here is derived from an EMBL/GenBank/DDBJ whole genome shotgun (WGS) entry which is preliminary data.</text>
</comment>
<dbReference type="OrthoDB" id="688334at2759"/>
<dbReference type="PANTHER" id="PTHR11697:SF230">
    <property type="entry name" value="ZINC FINGER, MYM DOMAIN CONTAINING 1"/>
    <property type="match status" value="1"/>
</dbReference>
<reference evidence="4" key="1">
    <citation type="submission" date="2020-10" db="EMBL/GenBank/DDBJ databases">
        <authorList>
            <person name="Han B."/>
            <person name="Lu T."/>
            <person name="Zhao Q."/>
            <person name="Huang X."/>
            <person name="Zhao Y."/>
        </authorList>
    </citation>
    <scope>NUCLEOTIDE SEQUENCE</scope>
</reference>
<evidence type="ECO:0000313" key="4">
    <source>
        <dbReference type="EMBL" id="CAD6238143.1"/>
    </source>
</evidence>
<protein>
    <submittedName>
        <fullName evidence="4">Uncharacterized protein</fullName>
    </submittedName>
</protein>
<sequence>MLDWYRKKDPKAALVIAENAPGNNQMNCPTIQKDLVRACAEETSELIKSEIGDRWFTVLVDEARDASIKEQMAVVVRFVNDKGSVIERFLGLQHVSDTTSSSLKEALVSMLARYGLSIAKVRGQGYDGASNMRGQFHGLQRLVLNENPFAFYIHYFAHQLHLVVVAVARCYASTDDFFNYVTSVVNTVSASCKRKDQLLQKHHDTLVQQLDSGEITPGRGKNQETSLARPGDTRWGTHHKTLVRLMLMWEPVLEVLENISDDGTDGEKTIASGLIEKMESFQFMFILHLMIRVLGITQDLSQCLQKKNQNIVRAIGLIGSVMRNINAMRENGWDDLLEKTKAFAAKHNIDIPNMEDMIPMRGRSKCRGAKYVTYYHHIHHGIFNVVLDQIICELNNRFPERSTQLLRCVACLDPTNEFANFEIEKLVELAKIYYADFSDYECEKLRIDLENFMDEVKHDEEFCSCIDLGGLAEKMVKTDRHTYFPLVYRLIELALILPVVTATVERAFSAMNIIKTDRRNKMNDDWMNNSMICYIERDLFASIEDDKILKRFQGLRNRKINLPPKVPRCVLF</sequence>
<feature type="domain" description="HAT C-terminal dimerisation" evidence="2">
    <location>
        <begin position="479"/>
        <end position="537"/>
    </location>
</feature>
<dbReference type="SUPFAM" id="SSF53098">
    <property type="entry name" value="Ribonuclease H-like"/>
    <property type="match status" value="1"/>
</dbReference>
<dbReference type="Proteomes" id="UP000604825">
    <property type="component" value="Unassembled WGS sequence"/>
</dbReference>
<dbReference type="GO" id="GO:0046983">
    <property type="term" value="F:protein dimerization activity"/>
    <property type="evidence" value="ECO:0007669"/>
    <property type="project" value="InterPro"/>
</dbReference>
<evidence type="ECO:0000259" key="3">
    <source>
        <dbReference type="Pfam" id="PF14291"/>
    </source>
</evidence>
<evidence type="ECO:0000259" key="2">
    <source>
        <dbReference type="Pfam" id="PF05699"/>
    </source>
</evidence>
<evidence type="ECO:0000313" key="5">
    <source>
        <dbReference type="Proteomes" id="UP000604825"/>
    </source>
</evidence>
<dbReference type="InterPro" id="IPR055298">
    <property type="entry name" value="AtLOH3-like"/>
</dbReference>
<feature type="region of interest" description="Disordered" evidence="1">
    <location>
        <begin position="212"/>
        <end position="231"/>
    </location>
</feature>
<proteinExistence type="predicted"/>
<evidence type="ECO:0000256" key="1">
    <source>
        <dbReference type="SAM" id="MobiDB-lite"/>
    </source>
</evidence>
<name>A0A811PDV4_9POAL</name>
<dbReference type="InterPro" id="IPR012337">
    <property type="entry name" value="RNaseH-like_sf"/>
</dbReference>
<organism evidence="4 5">
    <name type="scientific">Miscanthus lutarioriparius</name>
    <dbReference type="NCBI Taxonomy" id="422564"/>
    <lineage>
        <taxon>Eukaryota</taxon>
        <taxon>Viridiplantae</taxon>
        <taxon>Streptophyta</taxon>
        <taxon>Embryophyta</taxon>
        <taxon>Tracheophyta</taxon>
        <taxon>Spermatophyta</taxon>
        <taxon>Magnoliopsida</taxon>
        <taxon>Liliopsida</taxon>
        <taxon>Poales</taxon>
        <taxon>Poaceae</taxon>
        <taxon>PACMAD clade</taxon>
        <taxon>Panicoideae</taxon>
        <taxon>Andropogonodae</taxon>
        <taxon>Andropogoneae</taxon>
        <taxon>Saccharinae</taxon>
        <taxon>Miscanthus</taxon>
    </lineage>
</organism>
<keyword evidence="5" id="KW-1185">Reference proteome</keyword>
<dbReference type="PANTHER" id="PTHR11697">
    <property type="entry name" value="GENERAL TRANSCRIPTION FACTOR 2-RELATED ZINC FINGER PROTEIN"/>
    <property type="match status" value="1"/>
</dbReference>
<feature type="domain" description="DUF4371" evidence="3">
    <location>
        <begin position="15"/>
        <end position="138"/>
    </location>
</feature>
<gene>
    <name evidence="4" type="ORF">NCGR_LOCUS25449</name>
</gene>
<accession>A0A811PDV4</accession>
<dbReference type="InterPro" id="IPR025398">
    <property type="entry name" value="DUF4371"/>
</dbReference>
<dbReference type="EMBL" id="CAJGYO010000006">
    <property type="protein sequence ID" value="CAD6238143.1"/>
    <property type="molecule type" value="Genomic_DNA"/>
</dbReference>
<dbReference type="Pfam" id="PF14291">
    <property type="entry name" value="DUF4371"/>
    <property type="match status" value="1"/>
</dbReference>